<dbReference type="CDD" id="cd22786">
    <property type="entry name" value="DPBB_YuiC-like"/>
    <property type="match status" value="1"/>
</dbReference>
<evidence type="ECO:0000259" key="3">
    <source>
        <dbReference type="PROSITE" id="PS51109"/>
    </source>
</evidence>
<dbReference type="SMART" id="SM01208">
    <property type="entry name" value="G5"/>
    <property type="match status" value="1"/>
</dbReference>
<keyword evidence="2" id="KW-0472">Membrane</keyword>
<dbReference type="GO" id="GO:0009254">
    <property type="term" value="P:peptidoglycan turnover"/>
    <property type="evidence" value="ECO:0007669"/>
    <property type="project" value="InterPro"/>
</dbReference>
<organism evidence="4 5">
    <name type="scientific">Candidatus Cryosericum terrychapinii</name>
    <dbReference type="NCBI Taxonomy" id="2290919"/>
    <lineage>
        <taxon>Bacteria</taxon>
        <taxon>Pseudomonadati</taxon>
        <taxon>Caldisericota/Cryosericota group</taxon>
        <taxon>Candidatus Cryosericota</taxon>
        <taxon>Candidatus Cryosericia</taxon>
        <taxon>Candidatus Cryosericales</taxon>
        <taxon>Candidatus Cryosericaceae</taxon>
        <taxon>Candidatus Cryosericum</taxon>
    </lineage>
</organism>
<dbReference type="Gene3D" id="2.40.40.10">
    <property type="entry name" value="RlpA-like domain"/>
    <property type="match status" value="1"/>
</dbReference>
<dbReference type="AlphaFoldDB" id="A0A398CU11"/>
<evidence type="ECO:0000256" key="1">
    <source>
        <dbReference type="ARBA" id="ARBA00022729"/>
    </source>
</evidence>
<dbReference type="InterPro" id="IPR011098">
    <property type="entry name" value="G5_dom"/>
</dbReference>
<dbReference type="Gene3D" id="2.20.230.10">
    <property type="entry name" value="Resuscitation-promoting factor rpfb"/>
    <property type="match status" value="1"/>
</dbReference>
<dbReference type="GO" id="GO:0019867">
    <property type="term" value="C:outer membrane"/>
    <property type="evidence" value="ECO:0007669"/>
    <property type="project" value="InterPro"/>
</dbReference>
<feature type="domain" description="G5" evidence="3">
    <location>
        <begin position="147"/>
        <end position="227"/>
    </location>
</feature>
<dbReference type="PANTHER" id="PTHR39160">
    <property type="entry name" value="CELL WALL-BINDING PROTEIN YOCH"/>
    <property type="match status" value="1"/>
</dbReference>
<accession>A0A398CU11</accession>
<evidence type="ECO:0000256" key="2">
    <source>
        <dbReference type="SAM" id="Phobius"/>
    </source>
</evidence>
<dbReference type="InterPro" id="IPR007137">
    <property type="entry name" value="DUF348"/>
</dbReference>
<comment type="caution">
    <text evidence="4">The sequence shown here is derived from an EMBL/GenBank/DDBJ whole genome shotgun (WGS) entry which is preliminary data.</text>
</comment>
<dbReference type="InterPro" id="IPR036908">
    <property type="entry name" value="RlpA-like_sf"/>
</dbReference>
<evidence type="ECO:0000313" key="5">
    <source>
        <dbReference type="Proteomes" id="UP000266328"/>
    </source>
</evidence>
<name>A0A398CU11_9BACT</name>
<reference evidence="4 5" key="1">
    <citation type="submission" date="2018-09" db="EMBL/GenBank/DDBJ databases">
        <title>Discovery and Ecogenomic Context for Candidatus Cryosericales, a Global Caldiserica Order Active in Thawing Permafrost.</title>
        <authorList>
            <person name="Martinez M.A."/>
            <person name="Woodcroft B.J."/>
            <person name="Ignacio Espinoza J.C."/>
            <person name="Zayed A."/>
            <person name="Singleton C.M."/>
            <person name="Boyd J."/>
            <person name="Li Y.-F."/>
            <person name="Purvine S."/>
            <person name="Maughan H."/>
            <person name="Hodgkins S.B."/>
            <person name="Anderson D."/>
            <person name="Sederholm M."/>
            <person name="Temperton B."/>
            <person name="Saleska S.R."/>
            <person name="Tyson G.W."/>
            <person name="Rich V.I."/>
        </authorList>
    </citation>
    <scope>NUCLEOTIDE SEQUENCE [LARGE SCALE GENOMIC DNA]</scope>
    <source>
        <strain evidence="4 5">SMC7</strain>
    </source>
</reference>
<dbReference type="Pfam" id="PF03990">
    <property type="entry name" value="DUF348"/>
    <property type="match status" value="1"/>
</dbReference>
<dbReference type="InterPro" id="IPR051933">
    <property type="entry name" value="Resuscitation_pf_RpfB"/>
</dbReference>
<proteinExistence type="predicted"/>
<feature type="transmembrane region" description="Helical" evidence="2">
    <location>
        <begin position="15"/>
        <end position="39"/>
    </location>
</feature>
<dbReference type="PANTHER" id="PTHR39160:SF4">
    <property type="entry name" value="RESUSCITATION-PROMOTING FACTOR RPFB"/>
    <property type="match status" value="1"/>
</dbReference>
<dbReference type="PROSITE" id="PS51109">
    <property type="entry name" value="G5"/>
    <property type="match status" value="1"/>
</dbReference>
<dbReference type="SUPFAM" id="SSF50685">
    <property type="entry name" value="Barwin-like endoglucanases"/>
    <property type="match status" value="1"/>
</dbReference>
<dbReference type="EMBL" id="QXIS01000027">
    <property type="protein sequence ID" value="RIE06043.1"/>
    <property type="molecule type" value="Genomic_DNA"/>
</dbReference>
<keyword evidence="2" id="KW-1133">Transmembrane helix</keyword>
<dbReference type="OrthoDB" id="9798935at2"/>
<dbReference type="InterPro" id="IPR010611">
    <property type="entry name" value="3D_dom"/>
</dbReference>
<dbReference type="Pfam" id="PF06725">
    <property type="entry name" value="3D"/>
    <property type="match status" value="1"/>
</dbReference>
<evidence type="ECO:0000313" key="4">
    <source>
        <dbReference type="EMBL" id="RIE06043.1"/>
    </source>
</evidence>
<keyword evidence="5" id="KW-1185">Reference proteome</keyword>
<keyword evidence="2" id="KW-0812">Transmembrane</keyword>
<dbReference type="GO" id="GO:0004553">
    <property type="term" value="F:hydrolase activity, hydrolyzing O-glycosyl compounds"/>
    <property type="evidence" value="ECO:0007669"/>
    <property type="project" value="InterPro"/>
</dbReference>
<keyword evidence="1" id="KW-0732">Signal</keyword>
<protein>
    <submittedName>
        <fullName evidence="4">DUF348 domain-containing protein</fullName>
    </submittedName>
</protein>
<dbReference type="Pfam" id="PF07501">
    <property type="entry name" value="G5"/>
    <property type="match status" value="1"/>
</dbReference>
<dbReference type="Proteomes" id="UP000266328">
    <property type="component" value="Unassembled WGS sequence"/>
</dbReference>
<gene>
    <name evidence="4" type="ORF">SMC7_04435</name>
</gene>
<sequence length="342" mass="37595">MGTTRLVRVFHRRKAVLFAVLGVLLGGLFLWSAGVHIYVVNDAGNKTRIVAFHSMSVSTVLAKVNTRPLRPEDVITPDVAAVIPHGEIAIVRAKPVTLTIDQTSETIYSTVGTVGDLLADNGIKLNAEDKVSPDPTDPVPYNEDVVVKRTTYAYTTKTEAIAYQRVYRKNPYMEVGRSYISVMGQNGLLKKTIKVTKVAQQAVGSAVVKTQTIKPVIPEVYDVGTARLDLKPTRTYTMSATAYSNRRSTILDGKDHLYGYSGLWLHYGTCAVDRRLIPMGTVLYVEGYGYAVAADTGSSINGNCIDLFFNSYGDACDWGRRSVKVYVLPITRNQLYSKLGIK</sequence>